<organism evidence="1 2">
    <name type="scientific">Micavibrio aeruginosavorus (strain ARL-13)</name>
    <dbReference type="NCBI Taxonomy" id="856793"/>
    <lineage>
        <taxon>Bacteria</taxon>
        <taxon>Pseudomonadati</taxon>
        <taxon>Bdellovibrionota</taxon>
        <taxon>Bdellovibrionia</taxon>
        <taxon>Bdellovibrionales</taxon>
        <taxon>Pseudobdellovibrionaceae</taxon>
        <taxon>Micavibrio</taxon>
    </lineage>
</organism>
<sequence length="38" mass="4232">MLLVDIIVLELSQDPNGFVTRHSILPASGRFLNSLFFA</sequence>
<reference evidence="1 2" key="1">
    <citation type="journal article" date="2011" name="BMC Genomics">
        <title>Genomic insights into an obligate epibiotic bacterial predator: Micavibrio aeruginosavorus ARL-13.</title>
        <authorList>
            <person name="Wang Z."/>
            <person name="Kadouri D."/>
            <person name="Wu M."/>
        </authorList>
    </citation>
    <scope>NUCLEOTIDE SEQUENCE [LARGE SCALE GENOMIC DNA]</scope>
    <source>
        <strain evidence="1 2">ARL-13</strain>
    </source>
</reference>
<dbReference type="STRING" id="856793.MICA_2162"/>
<keyword evidence="2" id="KW-1185">Reference proteome</keyword>
<gene>
    <name evidence="1" type="ordered locus">MICA_2162</name>
</gene>
<dbReference type="AlphaFoldDB" id="G2KQZ0"/>
<dbReference type="EMBL" id="CP002382">
    <property type="protein sequence ID" value="AEP10468.1"/>
    <property type="molecule type" value="Genomic_DNA"/>
</dbReference>
<accession>G2KQZ0</accession>
<dbReference type="KEGG" id="mai:MICA_2162"/>
<dbReference type="HOGENOM" id="CLU_3330102_0_0_5"/>
<dbReference type="Proteomes" id="UP000009286">
    <property type="component" value="Chromosome"/>
</dbReference>
<name>G2KQZ0_MICAA</name>
<protein>
    <submittedName>
        <fullName evidence="1">Uncharacterized protein</fullName>
    </submittedName>
</protein>
<proteinExistence type="predicted"/>
<evidence type="ECO:0000313" key="1">
    <source>
        <dbReference type="EMBL" id="AEP10468.1"/>
    </source>
</evidence>
<evidence type="ECO:0000313" key="2">
    <source>
        <dbReference type="Proteomes" id="UP000009286"/>
    </source>
</evidence>